<dbReference type="InterPro" id="IPR000914">
    <property type="entry name" value="SBP_5_dom"/>
</dbReference>
<dbReference type="Pfam" id="PF00496">
    <property type="entry name" value="SBP_bac_5"/>
    <property type="match status" value="1"/>
</dbReference>
<dbReference type="PANTHER" id="PTHR30290:SF9">
    <property type="entry name" value="OLIGOPEPTIDE-BINDING PROTEIN APPA"/>
    <property type="match status" value="1"/>
</dbReference>
<name>A0A398D5S4_9BACT</name>
<dbReference type="Proteomes" id="UP000266260">
    <property type="component" value="Unassembled WGS sequence"/>
</dbReference>
<dbReference type="InterPro" id="IPR001119">
    <property type="entry name" value="SLH_dom"/>
</dbReference>
<dbReference type="InterPro" id="IPR039424">
    <property type="entry name" value="SBP_5"/>
</dbReference>
<evidence type="ECO:0000313" key="7">
    <source>
        <dbReference type="Proteomes" id="UP000266260"/>
    </source>
</evidence>
<dbReference type="AlphaFoldDB" id="A0A398D5S4"/>
<feature type="domain" description="SLH" evidence="5">
    <location>
        <begin position="119"/>
        <end position="179"/>
    </location>
</feature>
<dbReference type="Gene3D" id="3.90.76.10">
    <property type="entry name" value="Dipeptide-binding Protein, Domain 1"/>
    <property type="match status" value="1"/>
</dbReference>
<evidence type="ECO:0000256" key="3">
    <source>
        <dbReference type="ARBA" id="ARBA00022729"/>
    </source>
</evidence>
<keyword evidence="4" id="KW-0812">Transmembrane</keyword>
<proteinExistence type="inferred from homology"/>
<evidence type="ECO:0000259" key="5">
    <source>
        <dbReference type="PROSITE" id="PS51272"/>
    </source>
</evidence>
<feature type="transmembrane region" description="Helical" evidence="4">
    <location>
        <begin position="34"/>
        <end position="52"/>
    </location>
</feature>
<keyword evidence="3" id="KW-0732">Signal</keyword>
<dbReference type="CDD" id="cd08513">
    <property type="entry name" value="PBP2_thermophilic_Hb8_like"/>
    <property type="match status" value="1"/>
</dbReference>
<keyword evidence="4" id="KW-0472">Membrane</keyword>
<dbReference type="PANTHER" id="PTHR30290">
    <property type="entry name" value="PERIPLASMIC BINDING COMPONENT OF ABC TRANSPORTER"/>
    <property type="match status" value="1"/>
</dbReference>
<dbReference type="Gene3D" id="3.10.105.10">
    <property type="entry name" value="Dipeptide-binding Protein, Domain 3"/>
    <property type="match status" value="1"/>
</dbReference>
<keyword evidence="4" id="KW-1133">Transmembrane helix</keyword>
<accession>A0A398D5S4</accession>
<dbReference type="Gene3D" id="3.40.190.10">
    <property type="entry name" value="Periplasmic binding protein-like II"/>
    <property type="match status" value="1"/>
</dbReference>
<evidence type="ECO:0000256" key="4">
    <source>
        <dbReference type="SAM" id="Phobius"/>
    </source>
</evidence>
<comment type="caution">
    <text evidence="6">The sequence shown here is derived from an EMBL/GenBank/DDBJ whole genome shotgun (WGS) entry which is preliminary data.</text>
</comment>
<keyword evidence="7" id="KW-1185">Reference proteome</keyword>
<evidence type="ECO:0000313" key="6">
    <source>
        <dbReference type="EMBL" id="RIE07808.1"/>
    </source>
</evidence>
<sequence length="761" mass="83696">MTTCEEGGACQPLLHLKSSSATTLLRKETYMRRFLSIVVAVVMLVAVCSPVLTANAAGFKDVAASYWAFDEITALASKKVVAGYADGTFKPEGMVTREEFAKMIVAAKGLALVKPAKPTFTDVAASRWSYGYVEAAAKAGYIQGIGGGKFAPAAQIKRQDMAVLLVRVLGMAAEANTIKEPVAFANDEPSIGTYAIGAVTIAVRPRVQVLTWDKSRNLNPTASATRGDCAFAIYNTITPPGSGKKTITLAEENAPENLFPLISDSAYTLKAVTFLASGLVSVTPYGVPFPEMAKYVPTLANKHLIRNADGTVISDVELRKGMTWSDGQPVTIDDYIFSHELYMSDAIQVVSRSPMDLVTNIKKIDTYTCRITWKSWDPYIPLGWVIYPQHILGPLFTKDPKSINTSDFNNNPVYCGPYTVKTNVQGQYMTLAANKNWFGGQPALDTITERFISNTNTLLINMLTGTIDVSSESLPLDLAQQFEAKMGNKFDVYYNKGTTSGIMEWNLTSNWFKDVRVRQAFYYGIDRKMITQKAMVGTDAVLSPLSSGSIYFKPVLSVYAYNPDKANALLDAAGWKWNAAKTQRSLPDGTAADLKIPYSEGATFREREVTLMQPMLAKLGITIEQGPADFNGILDAATAGTFIINLHGISFDNYNTLGAVFAFRSDQIPTAANGMNGQNNYRYSSPEMDKWINAAQGATTSAALTEAYSHIQDIFATDLPCFYLEQRVYPDEVRKGIKGYDHFFSATVYNVWNVQYWYWFK</sequence>
<dbReference type="SUPFAM" id="SSF53850">
    <property type="entry name" value="Periplasmic binding protein-like II"/>
    <property type="match status" value="1"/>
</dbReference>
<dbReference type="EMBL" id="QXIT01000091">
    <property type="protein sequence ID" value="RIE07808.1"/>
    <property type="molecule type" value="Genomic_DNA"/>
</dbReference>
<gene>
    <name evidence="6" type="ORF">SMC6_05450</name>
</gene>
<reference evidence="6 7" key="1">
    <citation type="submission" date="2018-09" db="EMBL/GenBank/DDBJ databases">
        <title>Discovery and Ecogenomic Context for Candidatus Cryosericales, a Global Caldiserica Order Active in Thawing Permafrost.</title>
        <authorList>
            <person name="Martinez M.A."/>
            <person name="Woodcroft B.J."/>
            <person name="Ignacio Espinoza J.C."/>
            <person name="Zayed A."/>
            <person name="Singleton C.M."/>
            <person name="Boyd J."/>
            <person name="Li Y.-F."/>
            <person name="Purvine S."/>
            <person name="Maughan H."/>
            <person name="Hodgkins S.B."/>
            <person name="Anderson D."/>
            <person name="Sederholm M."/>
            <person name="Temperton B."/>
            <person name="Saleska S.R."/>
            <person name="Tyson G.W."/>
            <person name="Rich V.I."/>
        </authorList>
    </citation>
    <scope>NUCLEOTIDE SEQUENCE [LARGE SCALE GENOMIC DNA]</scope>
    <source>
        <strain evidence="6 7">SMC6</strain>
    </source>
</reference>
<evidence type="ECO:0000256" key="1">
    <source>
        <dbReference type="ARBA" id="ARBA00005695"/>
    </source>
</evidence>
<dbReference type="PROSITE" id="PS51272">
    <property type="entry name" value="SLH"/>
    <property type="match status" value="2"/>
</dbReference>
<comment type="similarity">
    <text evidence="1">Belongs to the bacterial solute-binding protein 5 family.</text>
</comment>
<dbReference type="GO" id="GO:1904680">
    <property type="term" value="F:peptide transmembrane transporter activity"/>
    <property type="evidence" value="ECO:0007669"/>
    <property type="project" value="TreeGrafter"/>
</dbReference>
<keyword evidence="2" id="KW-0813">Transport</keyword>
<dbReference type="GO" id="GO:0015833">
    <property type="term" value="P:peptide transport"/>
    <property type="evidence" value="ECO:0007669"/>
    <property type="project" value="TreeGrafter"/>
</dbReference>
<protein>
    <recommendedName>
        <fullName evidence="5">SLH domain-containing protein</fullName>
    </recommendedName>
</protein>
<feature type="domain" description="SLH" evidence="5">
    <location>
        <begin position="55"/>
        <end position="118"/>
    </location>
</feature>
<organism evidence="6 7">
    <name type="scientific">Candidatus Cryosericum odellii</name>
    <dbReference type="NCBI Taxonomy" id="2290917"/>
    <lineage>
        <taxon>Bacteria</taxon>
        <taxon>Pseudomonadati</taxon>
        <taxon>Caldisericota/Cryosericota group</taxon>
        <taxon>Candidatus Cryosericota</taxon>
        <taxon>Candidatus Cryosericia</taxon>
        <taxon>Candidatus Cryosericales</taxon>
        <taxon>Candidatus Cryosericaceae</taxon>
        <taxon>Candidatus Cryosericum</taxon>
    </lineage>
</organism>
<dbReference type="Pfam" id="PF00395">
    <property type="entry name" value="SLH"/>
    <property type="match status" value="2"/>
</dbReference>
<evidence type="ECO:0000256" key="2">
    <source>
        <dbReference type="ARBA" id="ARBA00022448"/>
    </source>
</evidence>